<feature type="compositionally biased region" description="Acidic residues" evidence="1">
    <location>
        <begin position="10"/>
        <end position="30"/>
    </location>
</feature>
<feature type="non-terminal residue" evidence="2">
    <location>
        <position position="1"/>
    </location>
</feature>
<dbReference type="AlphaFoldDB" id="A0A699RYV0"/>
<proteinExistence type="predicted"/>
<comment type="caution">
    <text evidence="2">The sequence shown here is derived from an EMBL/GenBank/DDBJ whole genome shotgun (WGS) entry which is preliminary data.</text>
</comment>
<feature type="region of interest" description="Disordered" evidence="1">
    <location>
        <begin position="1"/>
        <end position="43"/>
    </location>
</feature>
<evidence type="ECO:0000313" key="2">
    <source>
        <dbReference type="EMBL" id="GFC89711.1"/>
    </source>
</evidence>
<sequence length="228" mass="25365">ETVKAGSESDKDDDDNDDEEEPAKNDDEDTESGKGGDEEVRMKAMMRRIRELRLSEEARIQEEKEADEQYRDVNINQGRGLQVTQNIEDSHVTLTPVHPDGPQESSSVSSFVTSMLNPISDAGVESIFTTASSPIISLQTPTPIMTHSTIATITTSRDAPIPPTTIPSIILENLPTFNSAFHFDERLRSLETTFSEYRQTNSFVDAVSAILGIVHQYMTQQMTEAVRE</sequence>
<evidence type="ECO:0000256" key="1">
    <source>
        <dbReference type="SAM" id="MobiDB-lite"/>
    </source>
</evidence>
<feature type="compositionally biased region" description="Basic and acidic residues" evidence="1">
    <location>
        <begin position="31"/>
        <end position="43"/>
    </location>
</feature>
<gene>
    <name evidence="2" type="ORF">Tci_861681</name>
</gene>
<name>A0A699RYV0_TANCI</name>
<reference evidence="2" key="1">
    <citation type="journal article" date="2019" name="Sci. Rep.">
        <title>Draft genome of Tanacetum cinerariifolium, the natural source of mosquito coil.</title>
        <authorList>
            <person name="Yamashiro T."/>
            <person name="Shiraishi A."/>
            <person name="Satake H."/>
            <person name="Nakayama K."/>
        </authorList>
    </citation>
    <scope>NUCLEOTIDE SEQUENCE</scope>
</reference>
<dbReference type="EMBL" id="BKCJ011122332">
    <property type="protein sequence ID" value="GFC89711.1"/>
    <property type="molecule type" value="Genomic_DNA"/>
</dbReference>
<accession>A0A699RYV0</accession>
<protein>
    <submittedName>
        <fullName evidence="2">Uncharacterized protein</fullName>
    </submittedName>
</protein>
<feature type="non-terminal residue" evidence="2">
    <location>
        <position position="228"/>
    </location>
</feature>
<organism evidence="2">
    <name type="scientific">Tanacetum cinerariifolium</name>
    <name type="common">Dalmatian daisy</name>
    <name type="synonym">Chrysanthemum cinerariifolium</name>
    <dbReference type="NCBI Taxonomy" id="118510"/>
    <lineage>
        <taxon>Eukaryota</taxon>
        <taxon>Viridiplantae</taxon>
        <taxon>Streptophyta</taxon>
        <taxon>Embryophyta</taxon>
        <taxon>Tracheophyta</taxon>
        <taxon>Spermatophyta</taxon>
        <taxon>Magnoliopsida</taxon>
        <taxon>eudicotyledons</taxon>
        <taxon>Gunneridae</taxon>
        <taxon>Pentapetalae</taxon>
        <taxon>asterids</taxon>
        <taxon>campanulids</taxon>
        <taxon>Asterales</taxon>
        <taxon>Asteraceae</taxon>
        <taxon>Asteroideae</taxon>
        <taxon>Anthemideae</taxon>
        <taxon>Anthemidinae</taxon>
        <taxon>Tanacetum</taxon>
    </lineage>
</organism>